<sequence>MIYQIVAVVALCSAFAQAGKVEGNSTLGICGYEDTCSAGGYAGVCVSIGGGCCPGGTVTSGLCPGSSDIKCCTAPSCSTPSGSGSCLSTSQCSGTPVAGYCAGPSDVQCCVGGGGGGSTLGQQIGATCDTDVALGLANQITSVLNSWGYSFKQVDSNWIHCSGNCVLQSAAADSLASAAAAVNDYITLNSAFRTSAEQYLLYKWYQQGRCDISLAASPGSSNHEGGRAIDTSYYNYWVGPLSNYGWVHSYPSSDPVHFDYNGSPDISQVTLKAFQALWNSHNPGSQLDEDGIYGPATENALYNSPCNGW</sequence>
<dbReference type="Gene3D" id="3.30.1380.10">
    <property type="match status" value="1"/>
</dbReference>
<reference evidence="3" key="1">
    <citation type="submission" date="2021-01" db="EMBL/GenBank/DDBJ databases">
        <authorList>
            <person name="Corre E."/>
            <person name="Pelletier E."/>
            <person name="Niang G."/>
            <person name="Scheremetjew M."/>
            <person name="Finn R."/>
            <person name="Kale V."/>
            <person name="Holt S."/>
            <person name="Cochrane G."/>
            <person name="Meng A."/>
            <person name="Brown T."/>
            <person name="Cohen L."/>
        </authorList>
    </citation>
    <scope>NUCLEOTIDE SEQUENCE</scope>
    <source>
        <strain evidence="3">CCAP 955/1</strain>
    </source>
</reference>
<feature type="chain" id="PRO_5031530203" description="D-alanyl-D-alanine carboxypeptidase-like core domain-containing protein" evidence="1">
    <location>
        <begin position="19"/>
        <end position="309"/>
    </location>
</feature>
<dbReference type="CDD" id="cd14814">
    <property type="entry name" value="Peptidase_M15"/>
    <property type="match status" value="1"/>
</dbReference>
<dbReference type="InterPro" id="IPR009045">
    <property type="entry name" value="Zn_M74/Hedgehog-like"/>
</dbReference>
<keyword evidence="1" id="KW-0732">Signal</keyword>
<protein>
    <recommendedName>
        <fullName evidence="2">D-alanyl-D-alanine carboxypeptidase-like core domain-containing protein</fullName>
    </recommendedName>
</protein>
<accession>A0A7S3H2K7</accession>
<evidence type="ECO:0000256" key="1">
    <source>
        <dbReference type="SAM" id="SignalP"/>
    </source>
</evidence>
<evidence type="ECO:0000259" key="2">
    <source>
        <dbReference type="Pfam" id="PF02557"/>
    </source>
</evidence>
<proteinExistence type="predicted"/>
<organism evidence="3">
    <name type="scientific">Spumella elongata</name>
    <dbReference type="NCBI Taxonomy" id="89044"/>
    <lineage>
        <taxon>Eukaryota</taxon>
        <taxon>Sar</taxon>
        <taxon>Stramenopiles</taxon>
        <taxon>Ochrophyta</taxon>
        <taxon>Chrysophyceae</taxon>
        <taxon>Chromulinales</taxon>
        <taxon>Chromulinaceae</taxon>
        <taxon>Spumella</taxon>
    </lineage>
</organism>
<gene>
    <name evidence="3" type="ORF">SELO1098_LOCUS11926</name>
</gene>
<feature type="signal peptide" evidence="1">
    <location>
        <begin position="1"/>
        <end position="18"/>
    </location>
</feature>
<dbReference type="Pfam" id="PF02557">
    <property type="entry name" value="VanY"/>
    <property type="match status" value="1"/>
</dbReference>
<feature type="domain" description="D-alanyl-D-alanine carboxypeptidase-like core" evidence="2">
    <location>
        <begin position="171"/>
        <end position="232"/>
    </location>
</feature>
<dbReference type="GO" id="GO:0006508">
    <property type="term" value="P:proteolysis"/>
    <property type="evidence" value="ECO:0007669"/>
    <property type="project" value="InterPro"/>
</dbReference>
<dbReference type="GO" id="GO:0008233">
    <property type="term" value="F:peptidase activity"/>
    <property type="evidence" value="ECO:0007669"/>
    <property type="project" value="InterPro"/>
</dbReference>
<dbReference type="SUPFAM" id="SSF55166">
    <property type="entry name" value="Hedgehog/DD-peptidase"/>
    <property type="match status" value="1"/>
</dbReference>
<name>A0A7S3H2K7_9STRA</name>
<dbReference type="AlphaFoldDB" id="A0A7S3H2K7"/>
<dbReference type="InterPro" id="IPR003709">
    <property type="entry name" value="VanY-like_core_dom"/>
</dbReference>
<dbReference type="EMBL" id="HBIC01023940">
    <property type="protein sequence ID" value="CAE0283092.1"/>
    <property type="molecule type" value="Transcribed_RNA"/>
</dbReference>
<evidence type="ECO:0000313" key="3">
    <source>
        <dbReference type="EMBL" id="CAE0283092.1"/>
    </source>
</evidence>